<dbReference type="Proteomes" id="UP000770015">
    <property type="component" value="Unassembled WGS sequence"/>
</dbReference>
<dbReference type="Pfam" id="PF12697">
    <property type="entry name" value="Abhydrolase_6"/>
    <property type="match status" value="1"/>
</dbReference>
<proteinExistence type="predicted"/>
<protein>
    <recommendedName>
        <fullName evidence="1">AB hydrolase-1 domain-containing protein</fullName>
    </recommendedName>
</protein>
<evidence type="ECO:0000259" key="1">
    <source>
        <dbReference type="Pfam" id="PF12697"/>
    </source>
</evidence>
<organism evidence="2 3">
    <name type="scientific">Plectosphaerella plurivora</name>
    <dbReference type="NCBI Taxonomy" id="936078"/>
    <lineage>
        <taxon>Eukaryota</taxon>
        <taxon>Fungi</taxon>
        <taxon>Dikarya</taxon>
        <taxon>Ascomycota</taxon>
        <taxon>Pezizomycotina</taxon>
        <taxon>Sordariomycetes</taxon>
        <taxon>Hypocreomycetidae</taxon>
        <taxon>Glomerellales</taxon>
        <taxon>Plectosphaerellaceae</taxon>
        <taxon>Plectosphaerella</taxon>
    </lineage>
</organism>
<name>A0A9P9AAN4_9PEZI</name>
<dbReference type="AlphaFoldDB" id="A0A9P9AAN4"/>
<dbReference type="InterPro" id="IPR029058">
    <property type="entry name" value="AB_hydrolase_fold"/>
</dbReference>
<dbReference type="InterPro" id="IPR000073">
    <property type="entry name" value="AB_hydrolase_1"/>
</dbReference>
<reference evidence="2" key="1">
    <citation type="journal article" date="2021" name="Nat. Commun.">
        <title>Genetic determinants of endophytism in the Arabidopsis root mycobiome.</title>
        <authorList>
            <person name="Mesny F."/>
            <person name="Miyauchi S."/>
            <person name="Thiergart T."/>
            <person name="Pickel B."/>
            <person name="Atanasova L."/>
            <person name="Karlsson M."/>
            <person name="Huettel B."/>
            <person name="Barry K.W."/>
            <person name="Haridas S."/>
            <person name="Chen C."/>
            <person name="Bauer D."/>
            <person name="Andreopoulos W."/>
            <person name="Pangilinan J."/>
            <person name="LaButti K."/>
            <person name="Riley R."/>
            <person name="Lipzen A."/>
            <person name="Clum A."/>
            <person name="Drula E."/>
            <person name="Henrissat B."/>
            <person name="Kohler A."/>
            <person name="Grigoriev I.V."/>
            <person name="Martin F.M."/>
            <person name="Hacquard S."/>
        </authorList>
    </citation>
    <scope>NUCLEOTIDE SEQUENCE</scope>
    <source>
        <strain evidence="2">MPI-SDFR-AT-0117</strain>
    </source>
</reference>
<keyword evidence="3" id="KW-1185">Reference proteome</keyword>
<sequence length="309" mass="33456">MPSLRFTLSNNGVVTGAYSVPTSSSTLPEHRPLVVGLHGGTYDHQYFEATPKYSASRIANTLGVPFVAIDRPCYGGTTSIFPPPEDSTFPHETGLWLHRYILPKLWAEIGVPNGCNCIVLLCHSLGVMGGVVAASLHAQDSAPAYPLGGIITSGLGDKQSEFMTTNKPELTADRINYTVSPTASKDKLMFKPGTVEAEVLEQSERLNSPSPPPETALFAATWLPSWKEKYAAHVRVPVMFCLVEGDAFFISNEEEVEVCVRAFKSSPRVDGSLLKGAPHCIELSKWSQGWYSRCFGFALECAATLALAS</sequence>
<feature type="domain" description="AB hydrolase-1" evidence="1">
    <location>
        <begin position="34"/>
        <end position="282"/>
    </location>
</feature>
<dbReference type="SUPFAM" id="SSF53474">
    <property type="entry name" value="alpha/beta-Hydrolases"/>
    <property type="match status" value="1"/>
</dbReference>
<evidence type="ECO:0000313" key="2">
    <source>
        <dbReference type="EMBL" id="KAH6685446.1"/>
    </source>
</evidence>
<dbReference type="Gene3D" id="3.40.50.1820">
    <property type="entry name" value="alpha/beta hydrolase"/>
    <property type="match status" value="1"/>
</dbReference>
<dbReference type="EMBL" id="JAGSXJ010000015">
    <property type="protein sequence ID" value="KAH6685446.1"/>
    <property type="molecule type" value="Genomic_DNA"/>
</dbReference>
<gene>
    <name evidence="2" type="ORF">F5X68DRAFT_241662</name>
</gene>
<dbReference type="OrthoDB" id="5371334at2759"/>
<evidence type="ECO:0000313" key="3">
    <source>
        <dbReference type="Proteomes" id="UP000770015"/>
    </source>
</evidence>
<comment type="caution">
    <text evidence="2">The sequence shown here is derived from an EMBL/GenBank/DDBJ whole genome shotgun (WGS) entry which is preliminary data.</text>
</comment>
<accession>A0A9P9AAN4</accession>